<evidence type="ECO:0000313" key="10">
    <source>
        <dbReference type="WBParaSite" id="PTRK_0001609400.1"/>
    </source>
</evidence>
<keyword evidence="7" id="KW-1133">Transmembrane helix</keyword>
<protein>
    <submittedName>
        <fullName evidence="10">GDNF domain-containing protein</fullName>
    </submittedName>
</protein>
<comment type="subcellular location">
    <subcellularLocation>
        <location evidence="1">Cell membrane</location>
    </subcellularLocation>
</comment>
<keyword evidence="3" id="KW-0732">Signal</keyword>
<reference evidence="10" key="1">
    <citation type="submission" date="2017-02" db="UniProtKB">
        <authorList>
            <consortium name="WormBaseParasite"/>
        </authorList>
    </citation>
    <scope>IDENTIFICATION</scope>
</reference>
<sequence length="614" mass="71403">MVISLLRFYILLFLIFSYLINILIGQKSHIKLNQVLCEPAVKTCTSNLTCFKHLNTVFSLCGNPTGLCNSKDLSKCVYSIKEVRNFLNITRDVNCINSKDILPLQNIYKKFKNYFFNHTCENMILKYTFNISYGLSFHKFPLSNNNKHWNVLKKDIPYERKKRSPLNHQIQELKVQLNNELREIYPISKPIQPQVSCDYALNQICLRHIACHELWNIFRRSCIVDAQNNCRMSSSAHCWQSYEGISWTGLGNCTCYDKNSDCHWIRLQTNYNKCISEINIRNRYNTIYHSRIHTTTIPNTSYVARVSSNYQKYANPQTNIKKDFHSGVKILPTDTHSSDLYNNFNGSKHLFTTITPPTMPFQQMPLGYKTLNNYSITERKVLNDNSNDGINRNSNRKTEALKKENTKNINNEKDQKSLSHYVIDKNYKNSNEKNITTLYKNQSDRSSLNYNNNTSSLITNKKELNNSPFQTETGQISNTNEIDKKNTLKNIRITGKTIHPTQSSNLFRPNTFHISNNISATQKELSTQKILSTYKPQSFPNVKEMVSSYPYSSEQILSTTLKTIFENKMKIYYETTIVPQYRNTKIIYDNKNVSSSLPNNDKSYSTLQNLQKQM</sequence>
<evidence type="ECO:0000259" key="8">
    <source>
        <dbReference type="SMART" id="SM00907"/>
    </source>
</evidence>
<dbReference type="InterPro" id="IPR016017">
    <property type="entry name" value="GDNF/GAS1"/>
</dbReference>
<evidence type="ECO:0000256" key="7">
    <source>
        <dbReference type="SAM" id="Phobius"/>
    </source>
</evidence>
<accession>A0A0N5A385</accession>
<keyword evidence="2" id="KW-1003">Cell membrane</keyword>
<dbReference type="SMART" id="SM00907">
    <property type="entry name" value="GDNF"/>
    <property type="match status" value="1"/>
</dbReference>
<keyword evidence="5" id="KW-0325">Glycoprotein</keyword>
<keyword evidence="7" id="KW-0812">Transmembrane</keyword>
<feature type="region of interest" description="Disordered" evidence="6">
    <location>
        <begin position="383"/>
        <end position="416"/>
    </location>
</feature>
<feature type="transmembrane region" description="Helical" evidence="7">
    <location>
        <begin position="6"/>
        <end position="24"/>
    </location>
</feature>
<proteinExistence type="predicted"/>
<organism evidence="9 10">
    <name type="scientific">Parastrongyloides trichosuri</name>
    <name type="common">Possum-specific nematode worm</name>
    <dbReference type="NCBI Taxonomy" id="131310"/>
    <lineage>
        <taxon>Eukaryota</taxon>
        <taxon>Metazoa</taxon>
        <taxon>Ecdysozoa</taxon>
        <taxon>Nematoda</taxon>
        <taxon>Chromadorea</taxon>
        <taxon>Rhabditida</taxon>
        <taxon>Tylenchina</taxon>
        <taxon>Panagrolaimomorpha</taxon>
        <taxon>Strongyloidoidea</taxon>
        <taxon>Strongyloididae</taxon>
        <taxon>Parastrongyloides</taxon>
    </lineage>
</organism>
<dbReference type="AlphaFoldDB" id="A0A0N5A385"/>
<dbReference type="InterPro" id="IPR037193">
    <property type="entry name" value="GDNF_alpha"/>
</dbReference>
<evidence type="ECO:0000256" key="1">
    <source>
        <dbReference type="ARBA" id="ARBA00004236"/>
    </source>
</evidence>
<evidence type="ECO:0000256" key="5">
    <source>
        <dbReference type="ARBA" id="ARBA00023180"/>
    </source>
</evidence>
<evidence type="ECO:0000256" key="2">
    <source>
        <dbReference type="ARBA" id="ARBA00022475"/>
    </source>
</evidence>
<feature type="domain" description="GDNF/GAS1" evidence="8">
    <location>
        <begin position="197"/>
        <end position="274"/>
    </location>
</feature>
<evidence type="ECO:0000256" key="6">
    <source>
        <dbReference type="SAM" id="MobiDB-lite"/>
    </source>
</evidence>
<feature type="compositionally biased region" description="Polar residues" evidence="6">
    <location>
        <begin position="383"/>
        <end position="393"/>
    </location>
</feature>
<dbReference type="STRING" id="131310.A0A0N5A385"/>
<dbReference type="SUPFAM" id="SSF110035">
    <property type="entry name" value="GDNF receptor-like"/>
    <property type="match status" value="1"/>
</dbReference>
<keyword evidence="4 7" id="KW-0472">Membrane</keyword>
<dbReference type="GO" id="GO:0005886">
    <property type="term" value="C:plasma membrane"/>
    <property type="evidence" value="ECO:0007669"/>
    <property type="project" value="UniProtKB-SubCell"/>
</dbReference>
<evidence type="ECO:0000256" key="4">
    <source>
        <dbReference type="ARBA" id="ARBA00023136"/>
    </source>
</evidence>
<feature type="compositionally biased region" description="Basic and acidic residues" evidence="6">
    <location>
        <begin position="396"/>
        <end position="416"/>
    </location>
</feature>
<keyword evidence="9" id="KW-1185">Reference proteome</keyword>
<evidence type="ECO:0000313" key="9">
    <source>
        <dbReference type="Proteomes" id="UP000038045"/>
    </source>
</evidence>
<name>A0A0N5A385_PARTI</name>
<dbReference type="WBParaSite" id="PTRK_0001609400.1">
    <property type="protein sequence ID" value="PTRK_0001609400.1"/>
    <property type="gene ID" value="PTRK_0001609400"/>
</dbReference>
<dbReference type="Proteomes" id="UP000038045">
    <property type="component" value="Unplaced"/>
</dbReference>
<evidence type="ECO:0000256" key="3">
    <source>
        <dbReference type="ARBA" id="ARBA00022729"/>
    </source>
</evidence>